<dbReference type="HAMAP" id="MF_00170">
    <property type="entry name" value="Rib_5P_isom_A"/>
    <property type="match status" value="1"/>
</dbReference>
<dbReference type="PANTHER" id="PTHR11934">
    <property type="entry name" value="RIBOSE-5-PHOSPHATE ISOMERASE"/>
    <property type="match status" value="1"/>
</dbReference>
<dbReference type="Pfam" id="PF06026">
    <property type="entry name" value="Rib_5-P_isom_A"/>
    <property type="match status" value="1"/>
</dbReference>
<feature type="binding site" evidence="4">
    <location>
        <begin position="33"/>
        <end position="36"/>
    </location>
    <ligand>
        <name>substrate</name>
    </ligand>
</feature>
<comment type="pathway">
    <text evidence="4">Carbohydrate degradation; pentose phosphate pathway; D-ribose 5-phosphate from D-ribulose 5-phosphate (non-oxidative stage): step 1/1.</text>
</comment>
<dbReference type="EC" id="5.3.1.6" evidence="4"/>
<dbReference type="SUPFAM" id="SSF75445">
    <property type="entry name" value="D-ribose-5-phosphate isomerase (RpiA), lid domain"/>
    <property type="match status" value="1"/>
</dbReference>
<dbReference type="GO" id="GO:0009052">
    <property type="term" value="P:pentose-phosphate shunt, non-oxidative branch"/>
    <property type="evidence" value="ECO:0007669"/>
    <property type="project" value="UniProtKB-UniRule"/>
</dbReference>
<comment type="catalytic activity">
    <reaction evidence="1 4">
        <text>aldehydo-D-ribose 5-phosphate = D-ribulose 5-phosphate</text>
        <dbReference type="Rhea" id="RHEA:14657"/>
        <dbReference type="ChEBI" id="CHEBI:58121"/>
        <dbReference type="ChEBI" id="CHEBI:58273"/>
        <dbReference type="EC" id="5.3.1.6"/>
    </reaction>
</comment>
<reference evidence="5" key="1">
    <citation type="journal article" date="2020" name="mSystems">
        <title>Genome- and Community-Level Interaction Insights into Carbon Utilization and Element Cycling Functions of Hydrothermarchaeota in Hydrothermal Sediment.</title>
        <authorList>
            <person name="Zhou Z."/>
            <person name="Liu Y."/>
            <person name="Xu W."/>
            <person name="Pan J."/>
            <person name="Luo Z.H."/>
            <person name="Li M."/>
        </authorList>
    </citation>
    <scope>NUCLEOTIDE SEQUENCE [LARGE SCALE GENOMIC DNA]</scope>
    <source>
        <strain evidence="5">SpSt-143</strain>
    </source>
</reference>
<dbReference type="SUPFAM" id="SSF100950">
    <property type="entry name" value="NagB/RpiA/CoA transferase-like"/>
    <property type="match status" value="1"/>
</dbReference>
<feature type="binding site" evidence="4">
    <location>
        <begin position="89"/>
        <end position="92"/>
    </location>
    <ligand>
        <name>substrate</name>
    </ligand>
</feature>
<evidence type="ECO:0000313" key="5">
    <source>
        <dbReference type="EMBL" id="HER97179.1"/>
    </source>
</evidence>
<comment type="function">
    <text evidence="4">Catalyzes the reversible conversion of ribose-5-phosphate to ribulose 5-phosphate.</text>
</comment>
<dbReference type="NCBIfam" id="TIGR00021">
    <property type="entry name" value="rpiA"/>
    <property type="match status" value="1"/>
</dbReference>
<organism evidence="5">
    <name type="scientific">Rhodothermus marinus</name>
    <name type="common">Rhodothermus obamensis</name>
    <dbReference type="NCBI Taxonomy" id="29549"/>
    <lineage>
        <taxon>Bacteria</taxon>
        <taxon>Pseudomonadati</taxon>
        <taxon>Rhodothermota</taxon>
        <taxon>Rhodothermia</taxon>
        <taxon>Rhodothermales</taxon>
        <taxon>Rhodothermaceae</taxon>
        <taxon>Rhodothermus</taxon>
    </lineage>
</organism>
<dbReference type="EMBL" id="DSGB01000006">
    <property type="protein sequence ID" value="HER97179.1"/>
    <property type="molecule type" value="Genomic_DNA"/>
</dbReference>
<dbReference type="CDD" id="cd01398">
    <property type="entry name" value="RPI_A"/>
    <property type="match status" value="1"/>
</dbReference>
<evidence type="ECO:0000256" key="4">
    <source>
        <dbReference type="HAMAP-Rule" id="MF_00170"/>
    </source>
</evidence>
<accession>A0A7V2F745</accession>
<gene>
    <name evidence="4 5" type="primary">rpiA</name>
    <name evidence="5" type="ORF">ENO59_11865</name>
</gene>
<dbReference type="GO" id="GO:0004751">
    <property type="term" value="F:ribose-5-phosphate isomerase activity"/>
    <property type="evidence" value="ECO:0007669"/>
    <property type="project" value="UniProtKB-UniRule"/>
</dbReference>
<name>A0A7V2F745_RHOMR</name>
<protein>
    <recommendedName>
        <fullName evidence="4">Ribose-5-phosphate isomerase A</fullName>
        <ecNumber evidence="4">5.3.1.6</ecNumber>
    </recommendedName>
    <alternativeName>
        <fullName evidence="4">Phosphoriboisomerase A</fullName>
        <shortName evidence="4">PRI</shortName>
    </alternativeName>
</protein>
<dbReference type="InterPro" id="IPR020672">
    <property type="entry name" value="Ribose5P_isomerase_typA_subgr"/>
</dbReference>
<comment type="subunit">
    <text evidence="4">Homodimer.</text>
</comment>
<proteinExistence type="inferred from homology"/>
<keyword evidence="3 4" id="KW-0413">Isomerase</keyword>
<feature type="binding site" evidence="4">
    <location>
        <position position="129"/>
    </location>
    <ligand>
        <name>substrate</name>
    </ligand>
</feature>
<dbReference type="InterPro" id="IPR004788">
    <property type="entry name" value="Ribose5P_isomerase_type_A"/>
</dbReference>
<dbReference type="Gene3D" id="3.30.70.260">
    <property type="match status" value="1"/>
</dbReference>
<dbReference type="NCBIfam" id="NF001924">
    <property type="entry name" value="PRK00702.1"/>
    <property type="match status" value="1"/>
</dbReference>
<dbReference type="FunFam" id="3.30.70.260:FF:000018">
    <property type="entry name" value="Ribose-5-phosphate isomerase A"/>
    <property type="match status" value="1"/>
</dbReference>
<dbReference type="AlphaFoldDB" id="A0A7V2F745"/>
<dbReference type="GO" id="GO:0006014">
    <property type="term" value="P:D-ribose metabolic process"/>
    <property type="evidence" value="ECO:0007669"/>
    <property type="project" value="TreeGrafter"/>
</dbReference>
<evidence type="ECO:0000256" key="1">
    <source>
        <dbReference type="ARBA" id="ARBA00001713"/>
    </source>
</evidence>
<feature type="binding site" evidence="4">
    <location>
        <begin position="102"/>
        <end position="105"/>
    </location>
    <ligand>
        <name>substrate</name>
    </ligand>
</feature>
<comment type="similarity">
    <text evidence="2 4">Belongs to the ribose 5-phosphate isomerase family.</text>
</comment>
<feature type="active site" description="Proton acceptor" evidence="4">
    <location>
        <position position="111"/>
    </location>
</feature>
<evidence type="ECO:0000256" key="2">
    <source>
        <dbReference type="ARBA" id="ARBA00008088"/>
    </source>
</evidence>
<dbReference type="GO" id="GO:0005829">
    <property type="term" value="C:cytosol"/>
    <property type="evidence" value="ECO:0007669"/>
    <property type="project" value="TreeGrafter"/>
</dbReference>
<comment type="caution">
    <text evidence="5">The sequence shown here is derived from an EMBL/GenBank/DDBJ whole genome shotgun (WGS) entry which is preliminary data.</text>
</comment>
<dbReference type="UniPathway" id="UPA00115">
    <property type="reaction ID" value="UER00412"/>
</dbReference>
<sequence length="241" mass="25859">MEETLTPAERAKRIAGQHVAAMVENGMRLGLGTGSTAAWAIRALGHRVREEGLHVVGVPTSYAAERLARAEGIPLVTLDDVDVLDLAFDGADEVSPTLDVIKGRGAAHTREKVVAAQARRFVILVDESKLVERLGTRWPVPVEVLPMAATPVMRTLERLGAVPVLRMGQGKDGPVVTDQGFWIIDARFPNGIDDPQALAIKLSTLPGVLDHGLFLDMVTDVLVGQADGHVRHLKKSAGARQ</sequence>
<dbReference type="FunFam" id="3.40.50.1360:FF:000001">
    <property type="entry name" value="Ribose-5-phosphate isomerase A"/>
    <property type="match status" value="1"/>
</dbReference>
<evidence type="ECO:0000256" key="3">
    <source>
        <dbReference type="ARBA" id="ARBA00023235"/>
    </source>
</evidence>
<dbReference type="Gene3D" id="3.40.50.1360">
    <property type="match status" value="1"/>
</dbReference>
<dbReference type="PANTHER" id="PTHR11934:SF0">
    <property type="entry name" value="RIBOSE-5-PHOSPHATE ISOMERASE"/>
    <property type="match status" value="1"/>
</dbReference>
<dbReference type="InterPro" id="IPR037171">
    <property type="entry name" value="NagB/RpiA_transferase-like"/>
</dbReference>